<protein>
    <submittedName>
        <fullName evidence="3">Heterokaryon incompatibility protein-domain-containing protein</fullName>
    </submittedName>
</protein>
<organism evidence="3 4">
    <name type="scientific">Lasiosphaeria ovina</name>
    <dbReference type="NCBI Taxonomy" id="92902"/>
    <lineage>
        <taxon>Eukaryota</taxon>
        <taxon>Fungi</taxon>
        <taxon>Dikarya</taxon>
        <taxon>Ascomycota</taxon>
        <taxon>Pezizomycotina</taxon>
        <taxon>Sordariomycetes</taxon>
        <taxon>Sordariomycetidae</taxon>
        <taxon>Sordariales</taxon>
        <taxon>Lasiosphaeriaceae</taxon>
        <taxon>Lasiosphaeria</taxon>
    </lineage>
</organism>
<keyword evidence="4" id="KW-1185">Reference proteome</keyword>
<evidence type="ECO:0000256" key="1">
    <source>
        <dbReference type="SAM" id="MobiDB-lite"/>
    </source>
</evidence>
<dbReference type="AlphaFoldDB" id="A0AAE0MYG3"/>
<feature type="domain" description="Heterokaryon incompatibility" evidence="2">
    <location>
        <begin position="56"/>
        <end position="221"/>
    </location>
</feature>
<dbReference type="Proteomes" id="UP001287356">
    <property type="component" value="Unassembled WGS sequence"/>
</dbReference>
<dbReference type="EMBL" id="JAULSN010000013">
    <property type="protein sequence ID" value="KAK3360953.1"/>
    <property type="molecule type" value="Genomic_DNA"/>
</dbReference>
<sequence>MLFQELYDYRDCPLAQDHIRLLFLKPHEGDRTSEVEVELATCSIQQIAETPQQHQYTALSSNWGDDEESKIVFVQQSQPLLKDLAAKDMTTLTDVVKEVQRRRKRLAVRPNLYAFLQEFRQQEKEVALWVYRICINQKDVSEKQDQVSRMAAIYSMAASVSIWLGSADKDRKIDRAMDFVSHLLDGSNMADKLTVIYATHWTELLYLLRRRWFSRRWIIQELALAKNAEVRCGTKRKHWRDFADAFSIFALHFDAIIRLIKGRTELEKALEGIKDIKPLGARIFIDVLANTFQRHADGTIYAPRQTLESLISSLSSFETSDPRDTVYTLLNLAKETITLSPNNPGNPLATRGKRKRSPPPVPDYTVDLLEVCTTFMKWCIQESGSLDILLRHWALPELKQRSDEHYPRLVELPSWIKTVRGSAFGSQAEGFGGRRTGDSFVGTPENRYYNASLGMKPDAHTR</sequence>
<comment type="caution">
    <text evidence="3">The sequence shown here is derived from an EMBL/GenBank/DDBJ whole genome shotgun (WGS) entry which is preliminary data.</text>
</comment>
<dbReference type="PANTHER" id="PTHR24148:SF64">
    <property type="entry name" value="HETEROKARYON INCOMPATIBILITY DOMAIN-CONTAINING PROTEIN"/>
    <property type="match status" value="1"/>
</dbReference>
<dbReference type="InterPro" id="IPR052895">
    <property type="entry name" value="HetReg/Transcr_Mod"/>
</dbReference>
<feature type="region of interest" description="Disordered" evidence="1">
    <location>
        <begin position="340"/>
        <end position="360"/>
    </location>
</feature>
<evidence type="ECO:0000313" key="3">
    <source>
        <dbReference type="EMBL" id="KAK3360953.1"/>
    </source>
</evidence>
<evidence type="ECO:0000313" key="4">
    <source>
        <dbReference type="Proteomes" id="UP001287356"/>
    </source>
</evidence>
<dbReference type="Pfam" id="PF06985">
    <property type="entry name" value="HET"/>
    <property type="match status" value="1"/>
</dbReference>
<evidence type="ECO:0000259" key="2">
    <source>
        <dbReference type="Pfam" id="PF06985"/>
    </source>
</evidence>
<dbReference type="PANTHER" id="PTHR24148">
    <property type="entry name" value="ANKYRIN REPEAT DOMAIN-CONTAINING PROTEIN 39 HOMOLOG-RELATED"/>
    <property type="match status" value="1"/>
</dbReference>
<accession>A0AAE0MYG3</accession>
<reference evidence="3" key="2">
    <citation type="submission" date="2023-06" db="EMBL/GenBank/DDBJ databases">
        <authorList>
            <consortium name="Lawrence Berkeley National Laboratory"/>
            <person name="Haridas S."/>
            <person name="Hensen N."/>
            <person name="Bonometti L."/>
            <person name="Westerberg I."/>
            <person name="Brannstrom I.O."/>
            <person name="Guillou S."/>
            <person name="Cros-Aarteil S."/>
            <person name="Calhoun S."/>
            <person name="Kuo A."/>
            <person name="Mondo S."/>
            <person name="Pangilinan J."/>
            <person name="Riley R."/>
            <person name="Labutti K."/>
            <person name="Andreopoulos B."/>
            <person name="Lipzen A."/>
            <person name="Chen C."/>
            <person name="Yanf M."/>
            <person name="Daum C."/>
            <person name="Ng V."/>
            <person name="Clum A."/>
            <person name="Steindorff A."/>
            <person name="Ohm R."/>
            <person name="Martin F."/>
            <person name="Silar P."/>
            <person name="Natvig D."/>
            <person name="Lalanne C."/>
            <person name="Gautier V."/>
            <person name="Ament-Velasquez S.L."/>
            <person name="Kruys A."/>
            <person name="Hutchinson M.I."/>
            <person name="Powell A.J."/>
            <person name="Barry K."/>
            <person name="Miller A.N."/>
            <person name="Grigoriev I.V."/>
            <person name="Debuchy R."/>
            <person name="Gladieux P."/>
            <person name="Thoren M.H."/>
            <person name="Johannesson H."/>
        </authorList>
    </citation>
    <scope>NUCLEOTIDE SEQUENCE</scope>
    <source>
        <strain evidence="3">CBS 958.72</strain>
    </source>
</reference>
<name>A0AAE0MYG3_9PEZI</name>
<gene>
    <name evidence="3" type="ORF">B0T24DRAFT_539975</name>
</gene>
<reference evidence="3" key="1">
    <citation type="journal article" date="2023" name="Mol. Phylogenet. Evol.">
        <title>Genome-scale phylogeny and comparative genomics of the fungal order Sordariales.</title>
        <authorList>
            <person name="Hensen N."/>
            <person name="Bonometti L."/>
            <person name="Westerberg I."/>
            <person name="Brannstrom I.O."/>
            <person name="Guillou S."/>
            <person name="Cros-Aarteil S."/>
            <person name="Calhoun S."/>
            <person name="Haridas S."/>
            <person name="Kuo A."/>
            <person name="Mondo S."/>
            <person name="Pangilinan J."/>
            <person name="Riley R."/>
            <person name="LaButti K."/>
            <person name="Andreopoulos B."/>
            <person name="Lipzen A."/>
            <person name="Chen C."/>
            <person name="Yan M."/>
            <person name="Daum C."/>
            <person name="Ng V."/>
            <person name="Clum A."/>
            <person name="Steindorff A."/>
            <person name="Ohm R.A."/>
            <person name="Martin F."/>
            <person name="Silar P."/>
            <person name="Natvig D.O."/>
            <person name="Lalanne C."/>
            <person name="Gautier V."/>
            <person name="Ament-Velasquez S.L."/>
            <person name="Kruys A."/>
            <person name="Hutchinson M.I."/>
            <person name="Powell A.J."/>
            <person name="Barry K."/>
            <person name="Miller A.N."/>
            <person name="Grigoriev I.V."/>
            <person name="Debuchy R."/>
            <person name="Gladieux P."/>
            <person name="Hiltunen Thoren M."/>
            <person name="Johannesson H."/>
        </authorList>
    </citation>
    <scope>NUCLEOTIDE SEQUENCE</scope>
    <source>
        <strain evidence="3">CBS 958.72</strain>
    </source>
</reference>
<proteinExistence type="predicted"/>
<dbReference type="InterPro" id="IPR010730">
    <property type="entry name" value="HET"/>
</dbReference>